<dbReference type="EMBL" id="JPDN02000047">
    <property type="protein sequence ID" value="PON21640.1"/>
    <property type="molecule type" value="Genomic_DNA"/>
</dbReference>
<dbReference type="AlphaFoldDB" id="A0A2P4ZBF9"/>
<comment type="similarity">
    <text evidence="1">Belongs to the HpcH/HpaI aldolase family.</text>
</comment>
<evidence type="ECO:0000259" key="4">
    <source>
        <dbReference type="Pfam" id="PF03328"/>
    </source>
</evidence>
<evidence type="ECO:0000256" key="2">
    <source>
        <dbReference type="ARBA" id="ARBA00022723"/>
    </source>
</evidence>
<dbReference type="PANTHER" id="PTHR30502:SF0">
    <property type="entry name" value="PHOSPHOENOLPYRUVATE CARBOXYLASE FAMILY PROTEIN"/>
    <property type="match status" value="1"/>
</dbReference>
<dbReference type="PANTHER" id="PTHR30502">
    <property type="entry name" value="2-KETO-3-DEOXY-L-RHAMNONATE ALDOLASE"/>
    <property type="match status" value="1"/>
</dbReference>
<protein>
    <submittedName>
        <fullName evidence="5">2,4-dihydroxyhept-2-ene-1,7-dioic acid aldolase</fullName>
    </submittedName>
</protein>
<dbReference type="InterPro" id="IPR015813">
    <property type="entry name" value="Pyrv/PenolPyrv_kinase-like_dom"/>
</dbReference>
<dbReference type="GO" id="GO:0046872">
    <property type="term" value="F:metal ion binding"/>
    <property type="evidence" value="ECO:0007669"/>
    <property type="project" value="UniProtKB-KW"/>
</dbReference>
<proteinExistence type="inferred from homology"/>
<dbReference type="InterPro" id="IPR040442">
    <property type="entry name" value="Pyrv_kinase-like_dom_sf"/>
</dbReference>
<dbReference type="InterPro" id="IPR005000">
    <property type="entry name" value="Aldolase/citrate-lyase_domain"/>
</dbReference>
<dbReference type="GO" id="GO:0005737">
    <property type="term" value="C:cytoplasm"/>
    <property type="evidence" value="ECO:0007669"/>
    <property type="project" value="TreeGrafter"/>
</dbReference>
<dbReference type="STRING" id="398673.A0A2P4ZBF9"/>
<dbReference type="Proteomes" id="UP000054821">
    <property type="component" value="Unassembled WGS sequence"/>
</dbReference>
<dbReference type="Gene3D" id="3.20.20.60">
    <property type="entry name" value="Phosphoenolpyruvate-binding domains"/>
    <property type="match status" value="1"/>
</dbReference>
<evidence type="ECO:0000313" key="5">
    <source>
        <dbReference type="EMBL" id="PON21640.1"/>
    </source>
</evidence>
<evidence type="ECO:0000256" key="1">
    <source>
        <dbReference type="ARBA" id="ARBA00005568"/>
    </source>
</evidence>
<sequence>MNSFFLRTATSRLLLRQKPVLQYNPFKMSYIAAGATPGGAKATVKDGNRLKALFDANKPAFGGWQMIPGAAPARILAQSGVDWVLVDCEHGSLDDHAMHESVPAIAALGVSPIVRIPGMEPWMVKRALDSGAHGILVPLLRTVKEAEDLVQAAKFPPAGKRGFGSPYSAKQFGPTISSLDYLNGANENVLTMVQIETKEALEAVDEIAAVKGVDVLFVGPFDLGKMYPKGLLQRASAVNHKRQIIGINIGHRVSEAGIPQELNDAISKVQVAAKKAGKKSGIYTFSGAHAKQCQQQGFDMVHVVTDYMGLEDVVKQYLTAAKN</sequence>
<evidence type="ECO:0000256" key="3">
    <source>
        <dbReference type="ARBA" id="ARBA00023239"/>
    </source>
</evidence>
<organism evidence="5 6">
    <name type="scientific">Trichoderma gamsii</name>
    <dbReference type="NCBI Taxonomy" id="398673"/>
    <lineage>
        <taxon>Eukaryota</taxon>
        <taxon>Fungi</taxon>
        <taxon>Dikarya</taxon>
        <taxon>Ascomycota</taxon>
        <taxon>Pezizomycotina</taxon>
        <taxon>Sordariomycetes</taxon>
        <taxon>Hypocreomycetidae</taxon>
        <taxon>Hypocreales</taxon>
        <taxon>Hypocreaceae</taxon>
        <taxon>Trichoderma</taxon>
    </lineage>
</organism>
<keyword evidence="3" id="KW-0456">Lyase</keyword>
<reference evidence="5 6" key="1">
    <citation type="journal article" date="2016" name="Genome Announc.">
        <title>Draft Whole-Genome Sequence of Trichoderma gamsii T6085, a Promising Biocontrol Agent of Fusarium Head Blight on Wheat.</title>
        <authorList>
            <person name="Baroncelli R."/>
            <person name="Zapparata A."/>
            <person name="Piaggeschi G."/>
            <person name="Sarrocco S."/>
            <person name="Vannacci G."/>
        </authorList>
    </citation>
    <scope>NUCLEOTIDE SEQUENCE [LARGE SCALE GENOMIC DNA]</scope>
    <source>
        <strain evidence="5 6">T6085</strain>
    </source>
</reference>
<name>A0A2P4ZBF9_9HYPO</name>
<keyword evidence="2" id="KW-0479">Metal-binding</keyword>
<gene>
    <name evidence="5" type="ORF">TGAM01_v209529</name>
</gene>
<dbReference type="GeneID" id="29987941"/>
<comment type="caution">
    <text evidence="5">The sequence shown here is derived from an EMBL/GenBank/DDBJ whole genome shotgun (WGS) entry which is preliminary data.</text>
</comment>
<dbReference type="Pfam" id="PF03328">
    <property type="entry name" value="HpcH_HpaI"/>
    <property type="match status" value="1"/>
</dbReference>
<accession>A0A2P4ZBF9</accession>
<dbReference type="RefSeq" id="XP_024404688.1">
    <property type="nucleotide sequence ID" value="XM_024550576.1"/>
</dbReference>
<feature type="domain" description="HpcH/HpaI aldolase/citrate lyase" evidence="4">
    <location>
        <begin position="72"/>
        <end position="223"/>
    </location>
</feature>
<dbReference type="GO" id="GO:0016832">
    <property type="term" value="F:aldehyde-lyase activity"/>
    <property type="evidence" value="ECO:0007669"/>
    <property type="project" value="TreeGrafter"/>
</dbReference>
<dbReference type="SUPFAM" id="SSF51621">
    <property type="entry name" value="Phosphoenolpyruvate/pyruvate domain"/>
    <property type="match status" value="1"/>
</dbReference>
<evidence type="ECO:0000313" key="6">
    <source>
        <dbReference type="Proteomes" id="UP000054821"/>
    </source>
</evidence>
<dbReference type="InterPro" id="IPR050251">
    <property type="entry name" value="HpcH-HpaI_aldolase"/>
</dbReference>
<keyword evidence="6" id="KW-1185">Reference proteome</keyword>